<accession>A0A9W8I1T9</accession>
<proteinExistence type="predicted"/>
<evidence type="ECO:0000313" key="1">
    <source>
        <dbReference type="EMBL" id="KAJ2805090.1"/>
    </source>
</evidence>
<gene>
    <name evidence="1" type="ORF">H4R20_002228</name>
</gene>
<comment type="caution">
    <text evidence="1">The sequence shown here is derived from an EMBL/GenBank/DDBJ whole genome shotgun (WGS) entry which is preliminary data.</text>
</comment>
<dbReference type="Proteomes" id="UP001140094">
    <property type="component" value="Unassembled WGS sequence"/>
</dbReference>
<evidence type="ECO:0000313" key="2">
    <source>
        <dbReference type="Proteomes" id="UP001140094"/>
    </source>
</evidence>
<dbReference type="AlphaFoldDB" id="A0A9W8I1T9"/>
<sequence>MDTFDILGSSGTMQLLSNMRIPLVKKLCLTVATTNSNTGDGTLESINKILENSPESHISRLIINEEAIAVDPAVIEWTQLTQLHIGAPTKMDTALKIITKLPNVVELMFYNFVAEDIPEEAFALSKGSECHNQLEPLNSSIAKLMLGYDAVDYSEDAITAVIKYLSIRLESLSLFGAQVAFDMDMSAFVNDYSSTYPNLRNVLFRLGVTEVL</sequence>
<keyword evidence="2" id="KW-1185">Reference proteome</keyword>
<reference evidence="1" key="1">
    <citation type="submission" date="2022-07" db="EMBL/GenBank/DDBJ databases">
        <title>Phylogenomic reconstructions and comparative analyses of Kickxellomycotina fungi.</title>
        <authorList>
            <person name="Reynolds N.K."/>
            <person name="Stajich J.E."/>
            <person name="Barry K."/>
            <person name="Grigoriev I.V."/>
            <person name="Crous P."/>
            <person name="Smith M.E."/>
        </authorList>
    </citation>
    <scope>NUCLEOTIDE SEQUENCE</scope>
    <source>
        <strain evidence="1">NRRL 1565</strain>
    </source>
</reference>
<dbReference type="OrthoDB" id="5565580at2759"/>
<name>A0A9W8I1T9_9FUNG</name>
<organism evidence="1 2">
    <name type="scientific">Coemansia guatemalensis</name>
    <dbReference type="NCBI Taxonomy" id="2761395"/>
    <lineage>
        <taxon>Eukaryota</taxon>
        <taxon>Fungi</taxon>
        <taxon>Fungi incertae sedis</taxon>
        <taxon>Zoopagomycota</taxon>
        <taxon>Kickxellomycotina</taxon>
        <taxon>Kickxellomycetes</taxon>
        <taxon>Kickxellales</taxon>
        <taxon>Kickxellaceae</taxon>
        <taxon>Coemansia</taxon>
    </lineage>
</organism>
<protein>
    <submittedName>
        <fullName evidence="1">Uncharacterized protein</fullName>
    </submittedName>
</protein>
<dbReference type="EMBL" id="JANBUO010000326">
    <property type="protein sequence ID" value="KAJ2805090.1"/>
    <property type="molecule type" value="Genomic_DNA"/>
</dbReference>